<feature type="transmembrane region" description="Helical" evidence="1">
    <location>
        <begin position="255"/>
        <end position="274"/>
    </location>
</feature>
<dbReference type="eggNOG" id="ENOG5033S92">
    <property type="taxonomic scope" value="Bacteria"/>
</dbReference>
<feature type="transmembrane region" description="Helical" evidence="1">
    <location>
        <begin position="178"/>
        <end position="194"/>
    </location>
</feature>
<dbReference type="Proteomes" id="UP000005286">
    <property type="component" value="Unassembled WGS sequence"/>
</dbReference>
<proteinExistence type="predicted"/>
<dbReference type="RefSeq" id="WP_004834919.1">
    <property type="nucleotide sequence ID" value="NZ_AEXM01000022.1"/>
</dbReference>
<comment type="caution">
    <text evidence="2">The sequence shown here is derived from an EMBL/GenBank/DDBJ whole genome shotgun (WGS) entry which is preliminary data.</text>
</comment>
<evidence type="ECO:0000313" key="2">
    <source>
        <dbReference type="EMBL" id="EGC82048.1"/>
    </source>
</evidence>
<keyword evidence="1" id="KW-0812">Transmembrane</keyword>
<name>F0GVV1_9FIRM</name>
<keyword evidence="1" id="KW-0472">Membrane</keyword>
<feature type="transmembrane region" description="Helical" evidence="1">
    <location>
        <begin position="94"/>
        <end position="114"/>
    </location>
</feature>
<sequence length="287" mass="33462">MKKINIHLASFLGLILLITSFFTPILASLIKLNTDTIFRLINSYLIAYFAYMISFMDTKKVLLLFLPLLTFTIINLFIVNGFTPKINKDLVTDIYLNIRNFYDLIGLVGIFFLIEFLSNRIFGNTFTSILGILCLGIFFYYDYSKLLNSIVNFKDIFLYFSVYVMALRVRAANKINPLLYILAIVLLVVEIYINKRFSLNYGYLISFLAIIYLVLKQIRNPHELTFEKFMIFVYIYIFPSVYLALNSFVITDTAIILVLASLITFFIGQILFYFKIKFINYIFVGIN</sequence>
<dbReference type="STRING" id="879305.HMPREF9290_1027"/>
<evidence type="ECO:0000256" key="1">
    <source>
        <dbReference type="SAM" id="Phobius"/>
    </source>
</evidence>
<evidence type="ECO:0000313" key="3">
    <source>
        <dbReference type="Proteomes" id="UP000005286"/>
    </source>
</evidence>
<keyword evidence="1" id="KW-1133">Transmembrane helix</keyword>
<dbReference type="AlphaFoldDB" id="F0GVV1"/>
<feature type="transmembrane region" description="Helical" evidence="1">
    <location>
        <begin position="37"/>
        <end position="54"/>
    </location>
</feature>
<gene>
    <name evidence="2" type="ORF">HMPREF9290_1027</name>
</gene>
<accession>F0GVV1</accession>
<feature type="transmembrane region" description="Helical" evidence="1">
    <location>
        <begin position="147"/>
        <end position="166"/>
    </location>
</feature>
<protein>
    <submittedName>
        <fullName evidence="2">Putative membrane protein</fullName>
    </submittedName>
</protein>
<dbReference type="PATRIC" id="fig|879305.3.peg.932"/>
<organism evidence="2 3">
    <name type="scientific">Anaerococcus prevotii ACS-065-V-Col13</name>
    <dbReference type="NCBI Taxonomy" id="879305"/>
    <lineage>
        <taxon>Bacteria</taxon>
        <taxon>Bacillati</taxon>
        <taxon>Bacillota</taxon>
        <taxon>Tissierellia</taxon>
        <taxon>Tissierellales</taxon>
        <taxon>Peptoniphilaceae</taxon>
        <taxon>Anaerococcus</taxon>
    </lineage>
</organism>
<dbReference type="EMBL" id="AEXM01000022">
    <property type="protein sequence ID" value="EGC82048.1"/>
    <property type="molecule type" value="Genomic_DNA"/>
</dbReference>
<feature type="transmembrane region" description="Helical" evidence="1">
    <location>
        <begin position="230"/>
        <end position="249"/>
    </location>
</feature>
<feature type="transmembrane region" description="Helical" evidence="1">
    <location>
        <begin position="61"/>
        <end position="82"/>
    </location>
</feature>
<reference evidence="2 3" key="1">
    <citation type="submission" date="2011-01" db="EMBL/GenBank/DDBJ databases">
        <authorList>
            <person name="Durkin A.S."/>
            <person name="Madupu R."/>
            <person name="Torralba M."/>
            <person name="Gillis M."/>
            <person name="Methe B."/>
            <person name="Sutton G."/>
            <person name="Nelson K.E."/>
        </authorList>
    </citation>
    <scope>NUCLEOTIDE SEQUENCE [LARGE SCALE GENOMIC DNA]</scope>
    <source>
        <strain evidence="2 3">ACS-065-V-Col13</strain>
    </source>
</reference>
<feature type="transmembrane region" description="Helical" evidence="1">
    <location>
        <begin position="200"/>
        <end position="218"/>
    </location>
</feature>
<keyword evidence="3" id="KW-1185">Reference proteome</keyword>
<feature type="transmembrane region" description="Helical" evidence="1">
    <location>
        <begin position="121"/>
        <end position="141"/>
    </location>
</feature>